<reference evidence="2" key="2">
    <citation type="submission" date="2020-09" db="EMBL/GenBank/DDBJ databases">
        <authorList>
            <person name="Sun Q."/>
            <person name="Ohkuma M."/>
        </authorList>
    </citation>
    <scope>NUCLEOTIDE SEQUENCE</scope>
    <source>
        <strain evidence="2">JCM 4386</strain>
    </source>
</reference>
<dbReference type="Proteomes" id="UP000606194">
    <property type="component" value="Unassembled WGS sequence"/>
</dbReference>
<name>A0A918FVM9_9ACTN</name>
<keyword evidence="3" id="KW-1185">Reference proteome</keyword>
<evidence type="ECO:0000313" key="2">
    <source>
        <dbReference type="EMBL" id="GGR87578.1"/>
    </source>
</evidence>
<evidence type="ECO:0000256" key="1">
    <source>
        <dbReference type="SAM" id="Phobius"/>
    </source>
</evidence>
<dbReference type="EMBL" id="BMTL01000010">
    <property type="protein sequence ID" value="GGR87578.1"/>
    <property type="molecule type" value="Genomic_DNA"/>
</dbReference>
<dbReference type="AlphaFoldDB" id="A0A918FVM9"/>
<keyword evidence="1" id="KW-1133">Transmembrane helix</keyword>
<evidence type="ECO:0000313" key="3">
    <source>
        <dbReference type="Proteomes" id="UP000606194"/>
    </source>
</evidence>
<comment type="caution">
    <text evidence="2">The sequence shown here is derived from an EMBL/GenBank/DDBJ whole genome shotgun (WGS) entry which is preliminary data.</text>
</comment>
<keyword evidence="1" id="KW-0812">Transmembrane</keyword>
<organism evidence="2 3">
    <name type="scientific">Streptomyces humidus</name>
    <dbReference type="NCBI Taxonomy" id="52259"/>
    <lineage>
        <taxon>Bacteria</taxon>
        <taxon>Bacillati</taxon>
        <taxon>Actinomycetota</taxon>
        <taxon>Actinomycetes</taxon>
        <taxon>Kitasatosporales</taxon>
        <taxon>Streptomycetaceae</taxon>
        <taxon>Streptomyces</taxon>
    </lineage>
</organism>
<proteinExistence type="predicted"/>
<dbReference type="RefSeq" id="WP_190149592.1">
    <property type="nucleotide sequence ID" value="NZ_BMTL01000010.1"/>
</dbReference>
<protein>
    <submittedName>
        <fullName evidence="2">Uncharacterized protein</fullName>
    </submittedName>
</protein>
<reference evidence="2" key="1">
    <citation type="journal article" date="2014" name="Int. J. Syst. Evol. Microbiol.">
        <title>Complete genome sequence of Corynebacterium casei LMG S-19264T (=DSM 44701T), isolated from a smear-ripened cheese.</title>
        <authorList>
            <consortium name="US DOE Joint Genome Institute (JGI-PGF)"/>
            <person name="Walter F."/>
            <person name="Albersmeier A."/>
            <person name="Kalinowski J."/>
            <person name="Ruckert C."/>
        </authorList>
    </citation>
    <scope>NUCLEOTIDE SEQUENCE</scope>
    <source>
        <strain evidence="2">JCM 4386</strain>
    </source>
</reference>
<accession>A0A918FVM9</accession>
<keyword evidence="1" id="KW-0472">Membrane</keyword>
<feature type="transmembrane region" description="Helical" evidence="1">
    <location>
        <begin position="36"/>
        <end position="60"/>
    </location>
</feature>
<gene>
    <name evidence="2" type="ORF">GCM10010269_28450</name>
</gene>
<sequence length="67" mass="7011">MGGQIVRITAIPMSGGSALAAPIDLNGTGRYVHWGVIQLSVANLVVIGLMVVVFVAALLLPFPRGRR</sequence>